<protein>
    <recommendedName>
        <fullName evidence="3">Tetratricopeptide repeat protein</fullName>
    </recommendedName>
</protein>
<proteinExistence type="predicted"/>
<name>A0A5C6RHP7_9BACT</name>
<sequence>MEKAKLSDLLKALSTRERTRFREMALSPFFNKNPKITALLDFLLSFAPDFSSPKLAKELAYQAVYGPGSTFNELRINNLISDTLQLGYQLLAQLELSNRPALERELLLNPLLDRRASRHLRQNARRMKQLTRQLPSRSVQYLHQTVQEAYLLDRAELLRAPRRYNPYLQAHSDQLDLYFSCQKLRAACDMASRNRAINAGYSCQYIDTVLSWHQQPGSPLRQWPAITVYAEAYAMLTTDKEAHYRQLKVLLQGHRGLFPQEELQDLYDYLQNFCVKQINSGHTAYYREILDNYKEMLAQGLLHRQGMLTQWTYINIATAGIRLQEFKWTEWFLRTYREELDPENRENVFTYNLAALQFEQSAYHKTLQTLQDVDFSDAFYHMSAKIIQLKSYYELGEEEALLALLEASRKYIQRNRQLSAYQKKSNHHFLKAIGWLQKAKSRGRQFGSAAPELPLRSDIQALEPVNNKGWLLDKAKQLEGQQPL</sequence>
<evidence type="ECO:0000313" key="1">
    <source>
        <dbReference type="EMBL" id="TXB61687.1"/>
    </source>
</evidence>
<dbReference type="OrthoDB" id="1490979at2"/>
<evidence type="ECO:0000313" key="2">
    <source>
        <dbReference type="Proteomes" id="UP000321580"/>
    </source>
</evidence>
<comment type="caution">
    <text evidence="1">The sequence shown here is derived from an EMBL/GenBank/DDBJ whole genome shotgun (WGS) entry which is preliminary data.</text>
</comment>
<dbReference type="Proteomes" id="UP000321580">
    <property type="component" value="Unassembled WGS sequence"/>
</dbReference>
<dbReference type="AlphaFoldDB" id="A0A5C6RHP7"/>
<dbReference type="RefSeq" id="WP_147168911.1">
    <property type="nucleotide sequence ID" value="NZ_VOOR01000048.1"/>
</dbReference>
<dbReference type="EMBL" id="VOOR01000048">
    <property type="protein sequence ID" value="TXB61687.1"/>
    <property type="molecule type" value="Genomic_DNA"/>
</dbReference>
<keyword evidence="2" id="KW-1185">Reference proteome</keyword>
<accession>A0A5C6RHP7</accession>
<organism evidence="1 2">
    <name type="scientific">Phaeodactylibacter luteus</name>
    <dbReference type="NCBI Taxonomy" id="1564516"/>
    <lineage>
        <taxon>Bacteria</taxon>
        <taxon>Pseudomonadati</taxon>
        <taxon>Bacteroidota</taxon>
        <taxon>Saprospiria</taxon>
        <taxon>Saprospirales</taxon>
        <taxon>Haliscomenobacteraceae</taxon>
        <taxon>Phaeodactylibacter</taxon>
    </lineage>
</organism>
<gene>
    <name evidence="1" type="ORF">FRY97_17745</name>
</gene>
<evidence type="ECO:0008006" key="3">
    <source>
        <dbReference type="Google" id="ProtNLM"/>
    </source>
</evidence>
<reference evidence="1 2" key="1">
    <citation type="submission" date="2019-08" db="EMBL/GenBank/DDBJ databases">
        <title>Genome of Phaeodactylibacter luteus.</title>
        <authorList>
            <person name="Bowman J.P."/>
        </authorList>
    </citation>
    <scope>NUCLEOTIDE SEQUENCE [LARGE SCALE GENOMIC DNA]</scope>
    <source>
        <strain evidence="1 2">KCTC 42180</strain>
    </source>
</reference>